<feature type="compositionally biased region" description="Basic and acidic residues" evidence="4">
    <location>
        <begin position="33"/>
        <end position="42"/>
    </location>
</feature>
<feature type="region of interest" description="Disordered" evidence="4">
    <location>
        <begin position="400"/>
        <end position="440"/>
    </location>
</feature>
<feature type="compositionally biased region" description="Polar residues" evidence="4">
    <location>
        <begin position="79"/>
        <end position="92"/>
    </location>
</feature>
<keyword evidence="2" id="KW-0479">Metal-binding</keyword>
<dbReference type="GO" id="GO:0046872">
    <property type="term" value="F:metal ion binding"/>
    <property type="evidence" value="ECO:0007669"/>
    <property type="project" value="UniProtKB-KW"/>
</dbReference>
<keyword evidence="7" id="KW-1185">Reference proteome</keyword>
<reference evidence="6 7" key="1">
    <citation type="submission" date="2015-01" db="EMBL/GenBank/DDBJ databases">
        <title>The Genome Sequence of Rhinocladiella mackenzie CBS 650.93.</title>
        <authorList>
            <consortium name="The Broad Institute Genomics Platform"/>
            <person name="Cuomo C."/>
            <person name="de Hoog S."/>
            <person name="Gorbushina A."/>
            <person name="Stielow B."/>
            <person name="Teixiera M."/>
            <person name="Abouelleil A."/>
            <person name="Chapman S.B."/>
            <person name="Priest M."/>
            <person name="Young S.K."/>
            <person name="Wortman J."/>
            <person name="Nusbaum C."/>
            <person name="Birren B."/>
        </authorList>
    </citation>
    <scope>NUCLEOTIDE SEQUENCE [LARGE SCALE GENOMIC DNA]</scope>
    <source>
        <strain evidence="6 7">CBS 650.93</strain>
    </source>
</reference>
<dbReference type="Gene3D" id="3.10.620.30">
    <property type="match status" value="1"/>
</dbReference>
<dbReference type="HOGENOM" id="CLU_031058_1_0_1"/>
<dbReference type="STRING" id="1442369.A0A0D2FXJ6"/>
<dbReference type="Proteomes" id="UP000053617">
    <property type="component" value="Unassembled WGS sequence"/>
</dbReference>
<evidence type="ECO:0000256" key="2">
    <source>
        <dbReference type="ARBA" id="ARBA00022723"/>
    </source>
</evidence>
<name>A0A0D2FXJ6_9EURO</name>
<dbReference type="GO" id="GO:0005829">
    <property type="term" value="C:cytosol"/>
    <property type="evidence" value="ECO:0007669"/>
    <property type="project" value="TreeGrafter"/>
</dbReference>
<feature type="region of interest" description="Disordered" evidence="4">
    <location>
        <begin position="33"/>
        <end position="96"/>
    </location>
</feature>
<dbReference type="GO" id="GO:0005634">
    <property type="term" value="C:nucleus"/>
    <property type="evidence" value="ECO:0007669"/>
    <property type="project" value="TreeGrafter"/>
</dbReference>
<proteinExistence type="inferred from homology"/>
<dbReference type="GO" id="GO:0006516">
    <property type="term" value="P:glycoprotein catabolic process"/>
    <property type="evidence" value="ECO:0007669"/>
    <property type="project" value="TreeGrafter"/>
</dbReference>
<accession>A0A0D2FXJ6</accession>
<dbReference type="OrthoDB" id="409136at2759"/>
<feature type="domain" description="Transglutaminase-like" evidence="5">
    <location>
        <begin position="244"/>
        <end position="299"/>
    </location>
</feature>
<dbReference type="FunFam" id="2.20.25.10:FF:000011">
    <property type="entry name" value="peptide-N(4)-(N-acetyl-beta- glucosaminyl)asparagine amidase"/>
    <property type="match status" value="1"/>
</dbReference>
<dbReference type="Gene3D" id="2.20.25.10">
    <property type="match status" value="1"/>
</dbReference>
<dbReference type="Pfam" id="PF01841">
    <property type="entry name" value="Transglut_core"/>
    <property type="match status" value="1"/>
</dbReference>
<gene>
    <name evidence="6" type="ORF">Z518_04983</name>
</gene>
<dbReference type="GeneID" id="25293054"/>
<dbReference type="RefSeq" id="XP_013274143.1">
    <property type="nucleotide sequence ID" value="XM_013418689.1"/>
</dbReference>
<dbReference type="InterPro" id="IPR038765">
    <property type="entry name" value="Papain-like_cys_pep_sf"/>
</dbReference>
<sequence length="440" mass="50952">MANNTRPRIIDDEFDFNAADLTKQFEQLLRTRRLNELEEQARTPRSSSRSGPRDASHSSPSPFPPSPNSVQSSAHPGSRPSQHQPPTYTSYRSFPIVPSPPQDAASLKFRNLLLTLSMTPTKYENPGLLDEALTHVPIDRIYAEAEEEHNLMKGMAASRGDNVKPEWGYQDCVIRSLLRWFKRSFFSFVNNPPCSRCHGATVAQGQTPPTPDEVARGATRVELYQCTGCSAFERFPRYSDVWTLLETRRGRAGEFANCFSMLCRAAGARVRWIWNSEDHVWTEVYSEHQRRWIHVDPCEEMWDNPRVYTEGWNRKIAYCIAFSNDGATDVTRRYVRQTRYNLPRTRCSEEVLLWIMHEIRKIRRENMDKSVRQQLLREDEREERELRSYVVQSLASEMINSLPGAAPHQRGDEVKNPAERQQEAPIQWSSPQHMDQPGRR</sequence>
<dbReference type="InterPro" id="IPR002931">
    <property type="entry name" value="Transglutaminase-like"/>
</dbReference>
<dbReference type="SMART" id="SM00460">
    <property type="entry name" value="TGc"/>
    <property type="match status" value="1"/>
</dbReference>
<dbReference type="InterPro" id="IPR050883">
    <property type="entry name" value="PNGase"/>
</dbReference>
<evidence type="ECO:0000313" key="7">
    <source>
        <dbReference type="Proteomes" id="UP000053617"/>
    </source>
</evidence>
<dbReference type="PANTHER" id="PTHR12143">
    <property type="entry name" value="PEPTIDE N-GLYCANASE PNGASE -RELATED"/>
    <property type="match status" value="1"/>
</dbReference>
<dbReference type="VEuPathDB" id="FungiDB:Z518_04983"/>
<dbReference type="EMBL" id="KN847477">
    <property type="protein sequence ID" value="KIX07007.1"/>
    <property type="molecule type" value="Genomic_DNA"/>
</dbReference>
<dbReference type="PANTHER" id="PTHR12143:SF19">
    <property type="entry name" value="PEPTIDE-N(4)-(N-ACETYL-BETA-GLUCOSAMINYL)ASPARAGINE AMIDASE"/>
    <property type="match status" value="1"/>
</dbReference>
<comment type="similarity">
    <text evidence="1">Belongs to the transglutaminase-like superfamily. PNGase family.</text>
</comment>
<keyword evidence="3" id="KW-0862">Zinc</keyword>
<organism evidence="6 7">
    <name type="scientific">Rhinocladiella mackenziei CBS 650.93</name>
    <dbReference type="NCBI Taxonomy" id="1442369"/>
    <lineage>
        <taxon>Eukaryota</taxon>
        <taxon>Fungi</taxon>
        <taxon>Dikarya</taxon>
        <taxon>Ascomycota</taxon>
        <taxon>Pezizomycotina</taxon>
        <taxon>Eurotiomycetes</taxon>
        <taxon>Chaetothyriomycetidae</taxon>
        <taxon>Chaetothyriales</taxon>
        <taxon>Herpotrichiellaceae</taxon>
        <taxon>Rhinocladiella</taxon>
    </lineage>
</organism>
<dbReference type="SUPFAM" id="SSF54001">
    <property type="entry name" value="Cysteine proteinases"/>
    <property type="match status" value="1"/>
</dbReference>
<evidence type="ECO:0000256" key="1">
    <source>
        <dbReference type="ARBA" id="ARBA00009390"/>
    </source>
</evidence>
<evidence type="ECO:0000313" key="6">
    <source>
        <dbReference type="EMBL" id="KIX07007.1"/>
    </source>
</evidence>
<feature type="compositionally biased region" description="Basic and acidic residues" evidence="4">
    <location>
        <begin position="409"/>
        <end position="422"/>
    </location>
</feature>
<protein>
    <recommendedName>
        <fullName evidence="5">Transglutaminase-like domain-containing protein</fullName>
    </recommendedName>
</protein>
<evidence type="ECO:0000256" key="4">
    <source>
        <dbReference type="SAM" id="MobiDB-lite"/>
    </source>
</evidence>
<dbReference type="AlphaFoldDB" id="A0A0D2FXJ6"/>
<evidence type="ECO:0000256" key="3">
    <source>
        <dbReference type="ARBA" id="ARBA00022833"/>
    </source>
</evidence>
<dbReference type="GO" id="GO:0000224">
    <property type="term" value="F:peptide-N4-(N-acetyl-beta-glucosaminyl)asparagine amidase activity"/>
    <property type="evidence" value="ECO:0007669"/>
    <property type="project" value="TreeGrafter"/>
</dbReference>
<evidence type="ECO:0000259" key="5">
    <source>
        <dbReference type="SMART" id="SM00460"/>
    </source>
</evidence>